<reference evidence="3" key="2">
    <citation type="submission" date="2023-04" db="EMBL/GenBank/DDBJ databases">
        <authorList>
            <person name="Bruccoleri R.E."/>
            <person name="Oakeley E.J."/>
            <person name="Faust A.-M."/>
            <person name="Dessus-Babus S."/>
            <person name="Altorfer M."/>
            <person name="Burckhardt D."/>
            <person name="Oertli M."/>
            <person name="Naumann U."/>
            <person name="Petersen F."/>
            <person name="Wong J."/>
        </authorList>
    </citation>
    <scope>NUCLEOTIDE SEQUENCE</scope>
    <source>
        <strain evidence="3">GSM-AAB239-AS_SAM_17_03QT</strain>
        <tissue evidence="3">Leaf</tissue>
    </source>
</reference>
<dbReference type="SUPFAM" id="SSF48452">
    <property type="entry name" value="TPR-like"/>
    <property type="match status" value="1"/>
</dbReference>
<sequence>MSYPSLSLVLPSNPIPPSISHYNSVIRRHIQSHHPHLALLTFHHTLLLRSAPVPDEFTFPLLFKACATLSALREGAQIHCLLLKSPSIQTNNIYILTSLLNMYLSCGELDDARLLFETMPDKNVVAWNSMVSGLAKSGDMASARGFFDRMPITKNIVSWNALLAGYVRAGMWHEALKLFVELLRVPGLDPNEPTMASLVSAISQPGLLDLARKAHGYVVRKGFSLDGALGVSLIAMYTKCGSIGGAYKVFVSVPAKNVGHWTCMIGGLAAHGLAESALRLFSEMLSDGVRPNYVTFIGVLNACSHEGLAEEGSKYFHLMSESFDIEPGVQHYGCLVDLLGRLGRLEEAMELISNLRTEPGFVVWSTLLSACRKHGNVEIAEVAAKKLFELEPENGSSYVMLSSLYAETGRLEEYRRIRKTMDERGAVKVTGCSWIEVDGKVHQFVAEDMFHVSTQEIYHTLSDLKSNMRCAEFV</sequence>
<comment type="caution">
    <text evidence="3">The sequence shown here is derived from an EMBL/GenBank/DDBJ whole genome shotgun (WGS) entry which is preliminary data.</text>
</comment>
<dbReference type="AlphaFoldDB" id="A0AAX6DKJ1"/>
<dbReference type="GO" id="GO:0005737">
    <property type="term" value="C:cytoplasm"/>
    <property type="evidence" value="ECO:0007669"/>
    <property type="project" value="UniProtKB-ARBA"/>
</dbReference>
<dbReference type="InterPro" id="IPR011990">
    <property type="entry name" value="TPR-like_helical_dom_sf"/>
</dbReference>
<dbReference type="InterPro" id="IPR002885">
    <property type="entry name" value="PPR_rpt"/>
</dbReference>
<feature type="repeat" description="PPR" evidence="2">
    <location>
        <begin position="257"/>
        <end position="291"/>
    </location>
</feature>
<dbReference type="PANTHER" id="PTHR47926">
    <property type="entry name" value="PENTATRICOPEPTIDE REPEAT-CONTAINING PROTEIN"/>
    <property type="match status" value="1"/>
</dbReference>
<dbReference type="Proteomes" id="UP001140949">
    <property type="component" value="Unassembled WGS sequence"/>
</dbReference>
<keyword evidence="1" id="KW-0677">Repeat</keyword>
<name>A0AAX6DKJ1_IRIPA</name>
<feature type="repeat" description="PPR" evidence="2">
    <location>
        <begin position="92"/>
        <end position="126"/>
    </location>
</feature>
<dbReference type="Pfam" id="PF01535">
    <property type="entry name" value="PPR"/>
    <property type="match status" value="3"/>
</dbReference>
<dbReference type="GO" id="GO:0016556">
    <property type="term" value="P:mRNA modification"/>
    <property type="evidence" value="ECO:0007669"/>
    <property type="project" value="UniProtKB-ARBA"/>
</dbReference>
<protein>
    <submittedName>
        <fullName evidence="3">Pentatricopeptide repeat-containing protein-like</fullName>
    </submittedName>
</protein>
<evidence type="ECO:0000256" key="2">
    <source>
        <dbReference type="PROSITE-ProRule" id="PRU00708"/>
    </source>
</evidence>
<dbReference type="Pfam" id="PF20431">
    <property type="entry name" value="E_motif"/>
    <property type="match status" value="1"/>
</dbReference>
<keyword evidence="4" id="KW-1185">Reference proteome</keyword>
<dbReference type="InterPro" id="IPR046960">
    <property type="entry name" value="PPR_At4g14850-like_plant"/>
</dbReference>
<dbReference type="PANTHER" id="PTHR47926:SF436">
    <property type="entry name" value="PENTATRICOPEPTIDE REPEAT-CONTAINING PROTEIN ELI1, CHLOROPLASTIC-LIKE ISOFORM X2"/>
    <property type="match status" value="1"/>
</dbReference>
<organism evidence="3 4">
    <name type="scientific">Iris pallida</name>
    <name type="common">Sweet iris</name>
    <dbReference type="NCBI Taxonomy" id="29817"/>
    <lineage>
        <taxon>Eukaryota</taxon>
        <taxon>Viridiplantae</taxon>
        <taxon>Streptophyta</taxon>
        <taxon>Embryophyta</taxon>
        <taxon>Tracheophyta</taxon>
        <taxon>Spermatophyta</taxon>
        <taxon>Magnoliopsida</taxon>
        <taxon>Liliopsida</taxon>
        <taxon>Asparagales</taxon>
        <taxon>Iridaceae</taxon>
        <taxon>Iridoideae</taxon>
        <taxon>Irideae</taxon>
        <taxon>Iris</taxon>
    </lineage>
</organism>
<gene>
    <name evidence="3" type="ORF">M6B38_239860</name>
</gene>
<dbReference type="FunFam" id="1.25.40.10:FF:000277">
    <property type="entry name" value="Pentatricopeptide repeat-containing protein, mitochondrial"/>
    <property type="match status" value="1"/>
</dbReference>
<dbReference type="GO" id="GO:0003723">
    <property type="term" value="F:RNA binding"/>
    <property type="evidence" value="ECO:0007669"/>
    <property type="project" value="InterPro"/>
</dbReference>
<evidence type="ECO:0000313" key="4">
    <source>
        <dbReference type="Proteomes" id="UP001140949"/>
    </source>
</evidence>
<dbReference type="EMBL" id="JANAVB010043794">
    <property type="protein sequence ID" value="KAJ6792300.1"/>
    <property type="molecule type" value="Genomic_DNA"/>
</dbReference>
<evidence type="ECO:0000256" key="1">
    <source>
        <dbReference type="ARBA" id="ARBA00022737"/>
    </source>
</evidence>
<proteinExistence type="predicted"/>
<dbReference type="InterPro" id="IPR046848">
    <property type="entry name" value="E_motif"/>
</dbReference>
<dbReference type="PROSITE" id="PS51375">
    <property type="entry name" value="PPR"/>
    <property type="match status" value="3"/>
</dbReference>
<reference evidence="3" key="1">
    <citation type="journal article" date="2023" name="GigaByte">
        <title>Genome assembly of the bearded iris, Iris pallida Lam.</title>
        <authorList>
            <person name="Bruccoleri R.E."/>
            <person name="Oakeley E.J."/>
            <person name="Faust A.M.E."/>
            <person name="Altorfer M."/>
            <person name="Dessus-Babus S."/>
            <person name="Burckhardt D."/>
            <person name="Oertli M."/>
            <person name="Naumann U."/>
            <person name="Petersen F."/>
            <person name="Wong J."/>
        </authorList>
    </citation>
    <scope>NUCLEOTIDE SEQUENCE</scope>
    <source>
        <strain evidence="3">GSM-AAB239-AS_SAM_17_03QT</strain>
    </source>
</reference>
<feature type="repeat" description="PPR" evidence="2">
    <location>
        <begin position="155"/>
        <end position="190"/>
    </location>
</feature>
<dbReference type="NCBIfam" id="TIGR00756">
    <property type="entry name" value="PPR"/>
    <property type="match status" value="3"/>
</dbReference>
<accession>A0AAX6DKJ1</accession>
<evidence type="ECO:0000313" key="3">
    <source>
        <dbReference type="EMBL" id="KAJ6792300.1"/>
    </source>
</evidence>
<dbReference type="Gene3D" id="1.25.40.10">
    <property type="entry name" value="Tetratricopeptide repeat domain"/>
    <property type="match status" value="2"/>
</dbReference>
<dbReference type="Pfam" id="PF13041">
    <property type="entry name" value="PPR_2"/>
    <property type="match status" value="2"/>
</dbReference>